<evidence type="ECO:0000259" key="2">
    <source>
        <dbReference type="Pfam" id="PF05970"/>
    </source>
</evidence>
<dbReference type="GO" id="GO:0000723">
    <property type="term" value="P:telomere maintenance"/>
    <property type="evidence" value="ECO:0007669"/>
    <property type="project" value="InterPro"/>
</dbReference>
<comment type="catalytic activity">
    <reaction evidence="1">
        <text>ATP + H2O = ADP + phosphate + H(+)</text>
        <dbReference type="Rhea" id="RHEA:13065"/>
        <dbReference type="ChEBI" id="CHEBI:15377"/>
        <dbReference type="ChEBI" id="CHEBI:15378"/>
        <dbReference type="ChEBI" id="CHEBI:30616"/>
        <dbReference type="ChEBI" id="CHEBI:43474"/>
        <dbReference type="ChEBI" id="CHEBI:456216"/>
        <dbReference type="EC" id="5.6.2.3"/>
    </reaction>
</comment>
<reference evidence="3 4" key="1">
    <citation type="journal article" date="2015" name="Fungal Genet. Biol.">
        <title>Evolution of novel wood decay mechanisms in Agaricales revealed by the genome sequences of Fistulina hepatica and Cylindrobasidium torrendii.</title>
        <authorList>
            <person name="Floudas D."/>
            <person name="Held B.W."/>
            <person name="Riley R."/>
            <person name="Nagy L.G."/>
            <person name="Koehler G."/>
            <person name="Ransdell A.S."/>
            <person name="Younus H."/>
            <person name="Chow J."/>
            <person name="Chiniquy J."/>
            <person name="Lipzen A."/>
            <person name="Tritt A."/>
            <person name="Sun H."/>
            <person name="Haridas S."/>
            <person name="LaButti K."/>
            <person name="Ohm R.A."/>
            <person name="Kues U."/>
            <person name="Blanchette R.A."/>
            <person name="Grigoriev I.V."/>
            <person name="Minto R.E."/>
            <person name="Hibbett D.S."/>
        </authorList>
    </citation>
    <scope>NUCLEOTIDE SEQUENCE [LARGE SCALE GENOMIC DNA]</scope>
    <source>
        <strain evidence="3 4">FP15055 ss-10</strain>
    </source>
</reference>
<evidence type="ECO:0000313" key="4">
    <source>
        <dbReference type="Proteomes" id="UP000054007"/>
    </source>
</evidence>
<dbReference type="GO" id="GO:0005524">
    <property type="term" value="F:ATP binding"/>
    <property type="evidence" value="ECO:0007669"/>
    <property type="project" value="UniProtKB-KW"/>
</dbReference>
<dbReference type="PANTHER" id="PTHR47642">
    <property type="entry name" value="ATP-DEPENDENT DNA HELICASE"/>
    <property type="match status" value="1"/>
</dbReference>
<dbReference type="GO" id="GO:0016887">
    <property type="term" value="F:ATP hydrolysis activity"/>
    <property type="evidence" value="ECO:0007669"/>
    <property type="project" value="RHEA"/>
</dbReference>
<accession>A0A0D7ARN4</accession>
<comment type="similarity">
    <text evidence="1">Belongs to the helicase family.</text>
</comment>
<dbReference type="STRING" id="1314674.A0A0D7ARN4"/>
<name>A0A0D7ARN4_9AGAR</name>
<proteinExistence type="inferred from homology"/>
<dbReference type="Proteomes" id="UP000054007">
    <property type="component" value="Unassembled WGS sequence"/>
</dbReference>
<dbReference type="GO" id="GO:0043139">
    <property type="term" value="F:5'-3' DNA helicase activity"/>
    <property type="evidence" value="ECO:0007669"/>
    <property type="project" value="UniProtKB-EC"/>
</dbReference>
<feature type="domain" description="DNA helicase Pif1-like DEAD-box helicase" evidence="2">
    <location>
        <begin position="13"/>
        <end position="127"/>
    </location>
</feature>
<dbReference type="AlphaFoldDB" id="A0A0D7ARN4"/>
<dbReference type="EMBL" id="KN881097">
    <property type="protein sequence ID" value="KIY61018.1"/>
    <property type="molecule type" value="Genomic_DNA"/>
</dbReference>
<dbReference type="EC" id="5.6.2.3" evidence="1"/>
<keyword evidence="1" id="KW-0067">ATP-binding</keyword>
<keyword evidence="4" id="KW-1185">Reference proteome</keyword>
<dbReference type="InterPro" id="IPR010285">
    <property type="entry name" value="DNA_helicase_pif1-like_DEAD"/>
</dbReference>
<dbReference type="PANTHER" id="PTHR47642:SF5">
    <property type="entry name" value="ATP-DEPENDENT DNA HELICASE"/>
    <property type="match status" value="1"/>
</dbReference>
<dbReference type="InterPro" id="IPR051055">
    <property type="entry name" value="PIF1_helicase"/>
</dbReference>
<keyword evidence="1" id="KW-0547">Nucleotide-binding</keyword>
<dbReference type="GO" id="GO:0006281">
    <property type="term" value="P:DNA repair"/>
    <property type="evidence" value="ECO:0007669"/>
    <property type="project" value="UniProtKB-KW"/>
</dbReference>
<keyword evidence="1" id="KW-0227">DNA damage</keyword>
<keyword evidence="1" id="KW-0347">Helicase</keyword>
<sequence>MSYRNTCVSKYTLNIEQARVFHMVAAHNEDSRGEQLRLYVAGPAGTGKSRVLESLKDYFRGRNEEYMISVVAPTGAAAALVNGSTYHSLLGFSGRSTSNISESTAAQIRSRLQGIKYLFFDKVSMVSCTQLYNISCRL</sequence>
<keyword evidence="1" id="KW-0234">DNA repair</keyword>
<keyword evidence="1" id="KW-0233">DNA recombination</keyword>
<dbReference type="InterPro" id="IPR027417">
    <property type="entry name" value="P-loop_NTPase"/>
</dbReference>
<evidence type="ECO:0000256" key="1">
    <source>
        <dbReference type="RuleBase" id="RU363044"/>
    </source>
</evidence>
<comment type="cofactor">
    <cofactor evidence="1">
        <name>Mg(2+)</name>
        <dbReference type="ChEBI" id="CHEBI:18420"/>
    </cofactor>
</comment>
<dbReference type="Pfam" id="PF05970">
    <property type="entry name" value="PIF1"/>
    <property type="match status" value="1"/>
</dbReference>
<keyword evidence="1" id="KW-0378">Hydrolase</keyword>
<dbReference type="GO" id="GO:0006310">
    <property type="term" value="P:DNA recombination"/>
    <property type="evidence" value="ECO:0007669"/>
    <property type="project" value="UniProtKB-KW"/>
</dbReference>
<evidence type="ECO:0000313" key="3">
    <source>
        <dbReference type="EMBL" id="KIY61018.1"/>
    </source>
</evidence>
<feature type="non-terminal residue" evidence="3">
    <location>
        <position position="138"/>
    </location>
</feature>
<dbReference type="Gene3D" id="3.40.50.300">
    <property type="entry name" value="P-loop containing nucleotide triphosphate hydrolases"/>
    <property type="match status" value="1"/>
</dbReference>
<dbReference type="SUPFAM" id="SSF52540">
    <property type="entry name" value="P-loop containing nucleoside triphosphate hydrolases"/>
    <property type="match status" value="1"/>
</dbReference>
<dbReference type="OrthoDB" id="432234at2759"/>
<organism evidence="3 4">
    <name type="scientific">Cylindrobasidium torrendii FP15055 ss-10</name>
    <dbReference type="NCBI Taxonomy" id="1314674"/>
    <lineage>
        <taxon>Eukaryota</taxon>
        <taxon>Fungi</taxon>
        <taxon>Dikarya</taxon>
        <taxon>Basidiomycota</taxon>
        <taxon>Agaricomycotina</taxon>
        <taxon>Agaricomycetes</taxon>
        <taxon>Agaricomycetidae</taxon>
        <taxon>Agaricales</taxon>
        <taxon>Marasmiineae</taxon>
        <taxon>Physalacriaceae</taxon>
        <taxon>Cylindrobasidium</taxon>
    </lineage>
</organism>
<protein>
    <recommendedName>
        <fullName evidence="1">ATP-dependent DNA helicase</fullName>
        <ecNumber evidence="1">5.6.2.3</ecNumber>
    </recommendedName>
</protein>
<gene>
    <name evidence="3" type="ORF">CYLTODRAFT_363462</name>
</gene>